<dbReference type="CDD" id="cd06170">
    <property type="entry name" value="LuxR_C_like"/>
    <property type="match status" value="1"/>
</dbReference>
<dbReference type="RefSeq" id="WP_016447023.1">
    <property type="nucleotide sequence ID" value="NZ_CP141274.1"/>
</dbReference>
<protein>
    <submittedName>
        <fullName evidence="2">DNA-binding transcriptional regulator, CsgD family</fullName>
    </submittedName>
</protein>
<dbReference type="Proteomes" id="UP000183417">
    <property type="component" value="Unassembled WGS sequence"/>
</dbReference>
<evidence type="ECO:0000313" key="3">
    <source>
        <dbReference type="Proteomes" id="UP000183417"/>
    </source>
</evidence>
<reference evidence="2 3" key="1">
    <citation type="submission" date="2016-10" db="EMBL/GenBank/DDBJ databases">
        <authorList>
            <person name="de Groot N.N."/>
        </authorList>
    </citation>
    <scope>NUCLEOTIDE SEQUENCE [LARGE SCALE GENOMIC DNA]</scope>
    <source>
        <strain evidence="2 3">LMG 24775</strain>
    </source>
</reference>
<organism evidence="2 3">
    <name type="scientific">Delftia lacustris</name>
    <dbReference type="NCBI Taxonomy" id="558537"/>
    <lineage>
        <taxon>Bacteria</taxon>
        <taxon>Pseudomonadati</taxon>
        <taxon>Pseudomonadota</taxon>
        <taxon>Betaproteobacteria</taxon>
        <taxon>Burkholderiales</taxon>
        <taxon>Comamonadaceae</taxon>
        <taxon>Delftia</taxon>
    </lineage>
</organism>
<accession>A0A1H3SE49</accession>
<gene>
    <name evidence="2" type="ORF">SAMN05421547_11991</name>
</gene>
<dbReference type="GO" id="GO:0006355">
    <property type="term" value="P:regulation of DNA-templated transcription"/>
    <property type="evidence" value="ECO:0007669"/>
    <property type="project" value="InterPro"/>
</dbReference>
<keyword evidence="2" id="KW-0238">DNA-binding</keyword>
<dbReference type="InterPro" id="IPR000792">
    <property type="entry name" value="Tscrpt_reg_LuxR_C"/>
</dbReference>
<dbReference type="SMART" id="SM00421">
    <property type="entry name" value="HTH_LUXR"/>
    <property type="match status" value="1"/>
</dbReference>
<dbReference type="Gene3D" id="1.10.10.10">
    <property type="entry name" value="Winged helix-like DNA-binding domain superfamily/Winged helix DNA-binding domain"/>
    <property type="match status" value="1"/>
</dbReference>
<dbReference type="GeneID" id="94692181"/>
<dbReference type="EMBL" id="FNPE01000019">
    <property type="protein sequence ID" value="SDZ35978.1"/>
    <property type="molecule type" value="Genomic_DNA"/>
</dbReference>
<evidence type="ECO:0000259" key="1">
    <source>
        <dbReference type="SMART" id="SM00421"/>
    </source>
</evidence>
<dbReference type="SUPFAM" id="SSF46894">
    <property type="entry name" value="C-terminal effector domain of the bipartite response regulators"/>
    <property type="match status" value="1"/>
</dbReference>
<feature type="domain" description="HTH luxR-type" evidence="1">
    <location>
        <begin position="316"/>
        <end position="373"/>
    </location>
</feature>
<sequence length="379" mass="41152">MKFIDRQGASCHIPGLLYDGVLSAEDWQSALDAMRQALGASVFHFFTLGSTGGGVVESVHNHDLAGIDADKLREYETHYVGEDLRMSVVASLPQGQFMLDHEHFSAWEMSRNAVYVDVLAPHGLRNTLGVKVRDEGGTQDFLGFMRPTDRGIYGAQERVFMQQWMPDLARAARLRMHMGGLARQAALGFTALDNLPQGIALVDSNCRIHYCNPSADCLLAAFCEALSVRHGLLRCVDGQAQAQLLHLVAQACGHHAQGLAGALCLTAGSALRLMVTVLPLKPSHAAAFRQRPMALLVMADAGTPFSGPSPGLVQEALGLSPSEARLAVLLATGRTVKDYARIEGCSWHTARTHMKNLMRKTGCHRQVELVGLLQSLQPR</sequence>
<dbReference type="AlphaFoldDB" id="A0A1H3SE49"/>
<dbReference type="GO" id="GO:0003677">
    <property type="term" value="F:DNA binding"/>
    <property type="evidence" value="ECO:0007669"/>
    <property type="project" value="UniProtKB-KW"/>
</dbReference>
<proteinExistence type="predicted"/>
<dbReference type="InterPro" id="IPR036388">
    <property type="entry name" value="WH-like_DNA-bd_sf"/>
</dbReference>
<evidence type="ECO:0000313" key="2">
    <source>
        <dbReference type="EMBL" id="SDZ35978.1"/>
    </source>
</evidence>
<name>A0A1H3SE49_9BURK</name>
<dbReference type="InterPro" id="IPR016032">
    <property type="entry name" value="Sig_transdc_resp-reg_C-effctor"/>
</dbReference>
<dbReference type="Pfam" id="PF00196">
    <property type="entry name" value="GerE"/>
    <property type="match status" value="1"/>
</dbReference>